<proteinExistence type="predicted"/>
<keyword evidence="3" id="KW-1185">Reference proteome</keyword>
<gene>
    <name evidence="2" type="ORF">SAMN05446037_103224</name>
</gene>
<reference evidence="2 3" key="1">
    <citation type="submission" date="2017-06" db="EMBL/GenBank/DDBJ databases">
        <authorList>
            <person name="Kim H.J."/>
            <person name="Triplett B.A."/>
        </authorList>
    </citation>
    <scope>NUCLEOTIDE SEQUENCE [LARGE SCALE GENOMIC DNA]</scope>
    <source>
        <strain evidence="2 3">SCA</strain>
    </source>
</reference>
<evidence type="ECO:0000313" key="2">
    <source>
        <dbReference type="EMBL" id="SNS99506.1"/>
    </source>
</evidence>
<evidence type="ECO:0000256" key="1">
    <source>
        <dbReference type="SAM" id="Phobius"/>
    </source>
</evidence>
<feature type="transmembrane region" description="Helical" evidence="1">
    <location>
        <begin position="46"/>
        <end position="68"/>
    </location>
</feature>
<dbReference type="PANTHER" id="PTHR37308:SF1">
    <property type="entry name" value="POLYPRENYL-PHOSPHATE TRANSPORTER"/>
    <property type="match status" value="1"/>
</dbReference>
<keyword evidence="1" id="KW-0812">Transmembrane</keyword>
<organism evidence="2 3">
    <name type="scientific">Anaerovirgula multivorans</name>
    <dbReference type="NCBI Taxonomy" id="312168"/>
    <lineage>
        <taxon>Bacteria</taxon>
        <taxon>Bacillati</taxon>
        <taxon>Bacillota</taxon>
        <taxon>Clostridia</taxon>
        <taxon>Peptostreptococcales</taxon>
        <taxon>Natronincolaceae</taxon>
        <taxon>Anaerovirgula</taxon>
    </lineage>
</organism>
<dbReference type="Pfam" id="PF04018">
    <property type="entry name" value="VCA0040-like"/>
    <property type="match status" value="1"/>
</dbReference>
<feature type="transmembrane region" description="Helical" evidence="1">
    <location>
        <begin position="103"/>
        <end position="124"/>
    </location>
</feature>
<feature type="transmembrane region" description="Helical" evidence="1">
    <location>
        <begin position="7"/>
        <end position="31"/>
    </location>
</feature>
<dbReference type="AlphaFoldDB" id="A0A239J0D0"/>
<feature type="transmembrane region" description="Helical" evidence="1">
    <location>
        <begin position="174"/>
        <end position="194"/>
    </location>
</feature>
<dbReference type="Proteomes" id="UP000198304">
    <property type="component" value="Unassembled WGS sequence"/>
</dbReference>
<dbReference type="EMBL" id="FZOJ01000032">
    <property type="protein sequence ID" value="SNS99506.1"/>
    <property type="molecule type" value="Genomic_DNA"/>
</dbReference>
<sequence>MHSIIQGIILGFIIVLPGMSGGTVFLIFGIYENMLKDLVKLNIKPYLPLFGGTIVGIFGGGMVFALFFESFRDQTAAFLMGCLIASIRTVLKCCPTINMKRLLFLLGGLLIGFYMGGEPIGLMMESEKVSWILLLIGGALSSAAMIIPGIPGSSVLIVLGIYDSILFYIKELEILNLIIFGIGSILGIILFVNLLSKVYEKHKSNISYFFAGLILGSSRALLPYYYTPSIIILFSIGFGLVWLWSGKKDYTTDKLREDGT</sequence>
<dbReference type="OrthoDB" id="9793746at2"/>
<keyword evidence="1" id="KW-0472">Membrane</keyword>
<evidence type="ECO:0000313" key="3">
    <source>
        <dbReference type="Proteomes" id="UP000198304"/>
    </source>
</evidence>
<accession>A0A239J0D0</accession>
<dbReference type="PANTHER" id="PTHR37308">
    <property type="entry name" value="INTEGRAL MEMBRANE PROTEIN"/>
    <property type="match status" value="1"/>
</dbReference>
<dbReference type="InterPro" id="IPR007163">
    <property type="entry name" value="VCA0040-like"/>
</dbReference>
<name>A0A239J0D0_9FIRM</name>
<dbReference type="RefSeq" id="WP_089284817.1">
    <property type="nucleotide sequence ID" value="NZ_FZOJ01000032.1"/>
</dbReference>
<protein>
    <submittedName>
        <fullName evidence="2">Putative membrane protein</fullName>
    </submittedName>
</protein>
<feature type="transmembrane region" description="Helical" evidence="1">
    <location>
        <begin position="131"/>
        <end position="162"/>
    </location>
</feature>
<feature type="transmembrane region" description="Helical" evidence="1">
    <location>
        <begin position="228"/>
        <end position="246"/>
    </location>
</feature>
<keyword evidence="1" id="KW-1133">Transmembrane helix</keyword>